<keyword evidence="1" id="KW-0472">Membrane</keyword>
<protein>
    <recommendedName>
        <fullName evidence="2">Endonuclease/exonuclease/phosphatase domain-containing protein</fullName>
    </recommendedName>
</protein>
<keyword evidence="4" id="KW-1185">Reference proteome</keyword>
<accession>A0A9Q1H3Z2</accession>
<dbReference type="AlphaFoldDB" id="A0A9Q1H3Z2"/>
<dbReference type="EMBL" id="JAIZAY010000012">
    <property type="protein sequence ID" value="KAJ8031441.1"/>
    <property type="molecule type" value="Genomic_DNA"/>
</dbReference>
<dbReference type="Pfam" id="PF03372">
    <property type="entry name" value="Exo_endo_phos"/>
    <property type="match status" value="1"/>
</dbReference>
<keyword evidence="1" id="KW-1133">Transmembrane helix</keyword>
<dbReference type="GO" id="GO:0003824">
    <property type="term" value="F:catalytic activity"/>
    <property type="evidence" value="ECO:0007669"/>
    <property type="project" value="InterPro"/>
</dbReference>
<dbReference type="PANTHER" id="PTHR33776:SF4">
    <property type="entry name" value="ENDONUCLEASE_EXONUCLEASE_PHOSPHATASE DOMAIN-CONTAINING PROTEIN"/>
    <property type="match status" value="1"/>
</dbReference>
<organism evidence="3 4">
    <name type="scientific">Holothuria leucospilota</name>
    <name type="common">Black long sea cucumber</name>
    <name type="synonym">Mertensiothuria leucospilota</name>
    <dbReference type="NCBI Taxonomy" id="206669"/>
    <lineage>
        <taxon>Eukaryota</taxon>
        <taxon>Metazoa</taxon>
        <taxon>Echinodermata</taxon>
        <taxon>Eleutherozoa</taxon>
        <taxon>Echinozoa</taxon>
        <taxon>Holothuroidea</taxon>
        <taxon>Aspidochirotacea</taxon>
        <taxon>Aspidochirotida</taxon>
        <taxon>Holothuriidae</taxon>
        <taxon>Holothuria</taxon>
    </lineage>
</organism>
<dbReference type="InterPro" id="IPR005135">
    <property type="entry name" value="Endo/exonuclease/phosphatase"/>
</dbReference>
<dbReference type="OrthoDB" id="8942991at2759"/>
<evidence type="ECO:0000313" key="4">
    <source>
        <dbReference type="Proteomes" id="UP001152320"/>
    </source>
</evidence>
<dbReference type="Proteomes" id="UP001152320">
    <property type="component" value="Chromosome 12"/>
</dbReference>
<dbReference type="SUPFAM" id="SSF56219">
    <property type="entry name" value="DNase I-like"/>
    <property type="match status" value="1"/>
</dbReference>
<dbReference type="Gene3D" id="3.60.10.10">
    <property type="entry name" value="Endonuclease/exonuclease/phosphatase"/>
    <property type="match status" value="1"/>
</dbReference>
<feature type="transmembrane region" description="Helical" evidence="1">
    <location>
        <begin position="158"/>
        <end position="177"/>
    </location>
</feature>
<evidence type="ECO:0000313" key="3">
    <source>
        <dbReference type="EMBL" id="KAJ8031441.1"/>
    </source>
</evidence>
<dbReference type="PANTHER" id="PTHR33776">
    <property type="entry name" value="ENDO/EXONUCLEASE/PHOSPHATASE DOMAIN-CONTAINING PROTEIN"/>
    <property type="match status" value="1"/>
</dbReference>
<feature type="domain" description="Endonuclease/exonuclease/phosphatase" evidence="2">
    <location>
        <begin position="25"/>
        <end position="113"/>
    </location>
</feature>
<gene>
    <name evidence="3" type="ORF">HOLleu_24631</name>
</gene>
<reference evidence="3" key="1">
    <citation type="submission" date="2021-10" db="EMBL/GenBank/DDBJ databases">
        <title>Tropical sea cucumber genome reveals ecological adaptation and Cuvierian tubules defense mechanism.</title>
        <authorList>
            <person name="Chen T."/>
        </authorList>
    </citation>
    <scope>NUCLEOTIDE SEQUENCE</scope>
    <source>
        <strain evidence="3">Nanhai2018</strain>
        <tissue evidence="3">Muscle</tissue>
    </source>
</reference>
<proteinExistence type="predicted"/>
<dbReference type="InterPro" id="IPR036691">
    <property type="entry name" value="Endo/exonu/phosph_ase_sf"/>
</dbReference>
<keyword evidence="1" id="KW-0812">Transmembrane</keyword>
<evidence type="ECO:0000256" key="1">
    <source>
        <dbReference type="SAM" id="Phobius"/>
    </source>
</evidence>
<sequence>MSCEYYSDDQFKQKFDSEKGLSIIHFNCRSLYANFSSLETYLNELNLKFDIIAISETWLNLDSNTALYELDGYDMFHVDRSNRRGGGVAVYVKNSLAYKVIDKMCTEINDVLEFVSIEICVKNKKNVIVSCLYRQPGSSTETLTDHIEKMYRNKKSDIYLCGDLMLISLIMAVKLVLEIL</sequence>
<evidence type="ECO:0000259" key="2">
    <source>
        <dbReference type="Pfam" id="PF03372"/>
    </source>
</evidence>
<name>A0A9Q1H3Z2_HOLLE</name>
<comment type="caution">
    <text evidence="3">The sequence shown here is derived from an EMBL/GenBank/DDBJ whole genome shotgun (WGS) entry which is preliminary data.</text>
</comment>